<dbReference type="InterPro" id="IPR018163">
    <property type="entry name" value="Thr/Ala-tRNA-synth_IIc_edit"/>
</dbReference>
<dbReference type="Pfam" id="PF01411">
    <property type="entry name" value="tRNA-synt_2c"/>
    <property type="match status" value="1"/>
</dbReference>
<keyword evidence="3" id="KW-1185">Reference proteome</keyword>
<comment type="caution">
    <text evidence="2">The sequence shown here is derived from an EMBL/GenBank/DDBJ whole genome shotgun (WGS) entry which is preliminary data.</text>
</comment>
<dbReference type="InterPro" id="IPR018164">
    <property type="entry name" value="Ala-tRNA-synth_IIc_N"/>
</dbReference>
<organism evidence="2 3">
    <name type="scientific">Deinococcus radiophilus</name>
    <dbReference type="NCBI Taxonomy" id="32062"/>
    <lineage>
        <taxon>Bacteria</taxon>
        <taxon>Thermotogati</taxon>
        <taxon>Deinococcota</taxon>
        <taxon>Deinococci</taxon>
        <taxon>Deinococcales</taxon>
        <taxon>Deinococcaceae</taxon>
        <taxon>Deinococcus</taxon>
    </lineage>
</organism>
<evidence type="ECO:0000259" key="1">
    <source>
        <dbReference type="SMART" id="SM00863"/>
    </source>
</evidence>
<reference evidence="2 3" key="1">
    <citation type="submission" date="2018-12" db="EMBL/GenBank/DDBJ databases">
        <title>Deinococcus radiophilus ATCC 27603 genome sequencing and assembly.</title>
        <authorList>
            <person name="Maclea K.S."/>
            <person name="Maynard C.R."/>
        </authorList>
    </citation>
    <scope>NUCLEOTIDE SEQUENCE [LARGE SCALE GENOMIC DNA]</scope>
    <source>
        <strain evidence="2 3">ATCC 27603</strain>
    </source>
</reference>
<dbReference type="GO" id="GO:0004813">
    <property type="term" value="F:alanine-tRNA ligase activity"/>
    <property type="evidence" value="ECO:0007669"/>
    <property type="project" value="InterPro"/>
</dbReference>
<dbReference type="Proteomes" id="UP000277766">
    <property type="component" value="Unassembled WGS sequence"/>
</dbReference>
<dbReference type="Pfam" id="PF02272">
    <property type="entry name" value="DHHA1"/>
    <property type="match status" value="1"/>
</dbReference>
<dbReference type="GO" id="GO:0006419">
    <property type="term" value="P:alanyl-tRNA aminoacylation"/>
    <property type="evidence" value="ECO:0007669"/>
    <property type="project" value="InterPro"/>
</dbReference>
<evidence type="ECO:0000313" key="3">
    <source>
        <dbReference type="Proteomes" id="UP000277766"/>
    </source>
</evidence>
<dbReference type="GO" id="GO:0003676">
    <property type="term" value="F:nucleic acid binding"/>
    <property type="evidence" value="ECO:0007669"/>
    <property type="project" value="InterPro"/>
</dbReference>
<dbReference type="GO" id="GO:0002161">
    <property type="term" value="F:aminoacyl-tRNA deacylase activity"/>
    <property type="evidence" value="ECO:0007669"/>
    <property type="project" value="TreeGrafter"/>
</dbReference>
<name>A0A431VUC6_9DEIO</name>
<dbReference type="InterPro" id="IPR009000">
    <property type="entry name" value="Transl_B-barrel_sf"/>
</dbReference>
<dbReference type="OrthoDB" id="9812949at2"/>
<dbReference type="EMBL" id="RXPE01000013">
    <property type="protein sequence ID" value="RTR26866.1"/>
    <property type="molecule type" value="Genomic_DNA"/>
</dbReference>
<sequence>MTSSALPPTLRLDHHEPLALTFTAQVLAVQEGLVALDRSAFYPQGGGQNADTGWLSAGEQRWAVADTALDKGTGVVWHTLSENDLPAVGTQVTGELDAPRRLRQMARHTGEHLLAQAFYQVNPAFEVAAVGMRGPDCTLDLRGSPNVKDAQAAEALLRELLVAGPLPLHTRLVPHTDLAAYGLRRETTLTGDVRLVMFGDEQAPFDVSACAGCHLPLGNLAAPITVLGMERIKAGLTRVTFRTGPEAAEYLGQVYRDTRALAQSFSTSPEGLTGRVEALRAERSTLAAENTALREALAGALVQASPLREVGKVTLRLLNLPDAALLAPALSDLEMGEVRAAVAGSRCGVASAAEGVNASEVLRSALETCGGRGGGHATLAQGQVERSEDFLDLIARRIGEA</sequence>
<dbReference type="Gene3D" id="3.10.310.40">
    <property type="match status" value="1"/>
</dbReference>
<dbReference type="SUPFAM" id="SSF50447">
    <property type="entry name" value="Translation proteins"/>
    <property type="match status" value="1"/>
</dbReference>
<dbReference type="PANTHER" id="PTHR11777:SF9">
    <property type="entry name" value="ALANINE--TRNA LIGASE, CYTOPLASMIC"/>
    <property type="match status" value="1"/>
</dbReference>
<dbReference type="GO" id="GO:0005829">
    <property type="term" value="C:cytosol"/>
    <property type="evidence" value="ECO:0007669"/>
    <property type="project" value="TreeGrafter"/>
</dbReference>
<evidence type="ECO:0000313" key="2">
    <source>
        <dbReference type="EMBL" id="RTR26866.1"/>
    </source>
</evidence>
<dbReference type="SMART" id="SM00863">
    <property type="entry name" value="tRNA_SAD"/>
    <property type="match status" value="1"/>
</dbReference>
<dbReference type="PANTHER" id="PTHR11777">
    <property type="entry name" value="ALANYL-TRNA SYNTHETASE"/>
    <property type="match status" value="1"/>
</dbReference>
<feature type="domain" description="Threonyl/alanyl tRNA synthetase SAD" evidence="1">
    <location>
        <begin position="193"/>
        <end position="240"/>
    </location>
</feature>
<dbReference type="InterPro" id="IPR012947">
    <property type="entry name" value="tRNA_SAD"/>
</dbReference>
<dbReference type="SUPFAM" id="SSF55186">
    <property type="entry name" value="ThrRS/AlaRS common domain"/>
    <property type="match status" value="1"/>
</dbReference>
<dbReference type="GO" id="GO:0005524">
    <property type="term" value="F:ATP binding"/>
    <property type="evidence" value="ECO:0007669"/>
    <property type="project" value="InterPro"/>
</dbReference>
<dbReference type="RefSeq" id="WP_126352167.1">
    <property type="nucleotide sequence ID" value="NZ_CP086382.1"/>
</dbReference>
<proteinExistence type="predicted"/>
<dbReference type="InterPro" id="IPR050058">
    <property type="entry name" value="Ala-tRNA_ligase"/>
</dbReference>
<dbReference type="Gene3D" id="3.30.980.10">
    <property type="entry name" value="Threonyl-trna Synthetase, Chain A, domain 2"/>
    <property type="match status" value="1"/>
</dbReference>
<gene>
    <name evidence="2" type="ORF">EJ104_07675</name>
</gene>
<accession>A0A431VUC6</accession>
<protein>
    <submittedName>
        <fullName evidence="2">Serine-tRNA(Ala) deacylase</fullName>
    </submittedName>
</protein>
<dbReference type="AlphaFoldDB" id="A0A431VUC6"/>
<dbReference type="InterPro" id="IPR003156">
    <property type="entry name" value="DHHA1_dom"/>
</dbReference>
<dbReference type="Gene3D" id="2.40.30.130">
    <property type="match status" value="1"/>
</dbReference>